<name>A0A4R4NEN3_9ACTN</name>
<protein>
    <submittedName>
        <fullName evidence="2">Uncharacterized protein</fullName>
    </submittedName>
</protein>
<feature type="compositionally biased region" description="Basic and acidic residues" evidence="1">
    <location>
        <begin position="1"/>
        <end position="22"/>
    </location>
</feature>
<sequence>MMTDRDRFRGQDPDDQYGREEYAGQDDTPSSLGYDSAMGYDETRDQGGRIPSGDYSAQGDYASETADGLRTFRAGEGREPSPQEDDYGQEPYGPNTTW</sequence>
<gene>
    <name evidence="2" type="ORF">E1284_35075</name>
</gene>
<dbReference type="OrthoDB" id="3481002at2"/>
<comment type="caution">
    <text evidence="2">The sequence shown here is derived from an EMBL/GenBank/DDBJ whole genome shotgun (WGS) entry which is preliminary data.</text>
</comment>
<evidence type="ECO:0000256" key="1">
    <source>
        <dbReference type="SAM" id="MobiDB-lite"/>
    </source>
</evidence>
<feature type="region of interest" description="Disordered" evidence="1">
    <location>
        <begin position="1"/>
        <end position="98"/>
    </location>
</feature>
<keyword evidence="3" id="KW-1185">Reference proteome</keyword>
<evidence type="ECO:0000313" key="2">
    <source>
        <dbReference type="EMBL" id="TDC05687.1"/>
    </source>
</evidence>
<dbReference type="RefSeq" id="WP_131944464.1">
    <property type="nucleotide sequence ID" value="NZ_BAAAMX010000010.1"/>
</dbReference>
<dbReference type="AlphaFoldDB" id="A0A4R4NEN3"/>
<proteinExistence type="predicted"/>
<dbReference type="EMBL" id="SMJW01000294">
    <property type="protein sequence ID" value="TDC05687.1"/>
    <property type="molecule type" value="Genomic_DNA"/>
</dbReference>
<evidence type="ECO:0000313" key="3">
    <source>
        <dbReference type="Proteomes" id="UP000295431"/>
    </source>
</evidence>
<reference evidence="2 3" key="1">
    <citation type="submission" date="2019-03" db="EMBL/GenBank/DDBJ databases">
        <title>Draft genome sequences of novel Actinobacteria.</title>
        <authorList>
            <person name="Sahin N."/>
            <person name="Ay H."/>
            <person name="Saygin H."/>
        </authorList>
    </citation>
    <scope>NUCLEOTIDE SEQUENCE [LARGE SCALE GENOMIC DNA]</scope>
    <source>
        <strain evidence="2 3">DSM 45347</strain>
    </source>
</reference>
<dbReference type="Proteomes" id="UP000295431">
    <property type="component" value="Unassembled WGS sequence"/>
</dbReference>
<accession>A0A4R4NEN3</accession>
<organism evidence="2 3">
    <name type="scientific">Actinomadura bangladeshensis</name>
    <dbReference type="NCBI Taxonomy" id="453573"/>
    <lineage>
        <taxon>Bacteria</taxon>
        <taxon>Bacillati</taxon>
        <taxon>Actinomycetota</taxon>
        <taxon>Actinomycetes</taxon>
        <taxon>Streptosporangiales</taxon>
        <taxon>Thermomonosporaceae</taxon>
        <taxon>Actinomadura</taxon>
    </lineage>
</organism>